<feature type="non-terminal residue" evidence="1">
    <location>
        <position position="1"/>
    </location>
</feature>
<sequence>MLNGLVHDLSWIRLAAPTTPWLCAMVSNLSGMLDARLWIDDTADCKIWVGHHH</sequence>
<dbReference type="Proteomes" id="UP001187192">
    <property type="component" value="Unassembled WGS sequence"/>
</dbReference>
<gene>
    <name evidence="1" type="ORF">TIFTF001_045345</name>
</gene>
<comment type="caution">
    <text evidence="1">The sequence shown here is derived from an EMBL/GenBank/DDBJ whole genome shotgun (WGS) entry which is preliminary data.</text>
</comment>
<name>A0AA87YQK8_FICCA</name>
<protein>
    <submittedName>
        <fullName evidence="1">Uncharacterized protein</fullName>
    </submittedName>
</protein>
<reference evidence="1" key="1">
    <citation type="submission" date="2023-07" db="EMBL/GenBank/DDBJ databases">
        <title>draft genome sequence of fig (Ficus carica).</title>
        <authorList>
            <person name="Takahashi T."/>
            <person name="Nishimura K."/>
        </authorList>
    </citation>
    <scope>NUCLEOTIDE SEQUENCE</scope>
</reference>
<accession>A0AA87YQK8</accession>
<dbReference type="AlphaFoldDB" id="A0AA87YQK8"/>
<keyword evidence="2" id="KW-1185">Reference proteome</keyword>
<dbReference type="EMBL" id="BTGU01003896">
    <property type="protein sequence ID" value="GMN20508.1"/>
    <property type="molecule type" value="Genomic_DNA"/>
</dbReference>
<evidence type="ECO:0000313" key="1">
    <source>
        <dbReference type="EMBL" id="GMN20508.1"/>
    </source>
</evidence>
<organism evidence="1 2">
    <name type="scientific">Ficus carica</name>
    <name type="common">Common fig</name>
    <dbReference type="NCBI Taxonomy" id="3494"/>
    <lineage>
        <taxon>Eukaryota</taxon>
        <taxon>Viridiplantae</taxon>
        <taxon>Streptophyta</taxon>
        <taxon>Embryophyta</taxon>
        <taxon>Tracheophyta</taxon>
        <taxon>Spermatophyta</taxon>
        <taxon>Magnoliopsida</taxon>
        <taxon>eudicotyledons</taxon>
        <taxon>Gunneridae</taxon>
        <taxon>Pentapetalae</taxon>
        <taxon>rosids</taxon>
        <taxon>fabids</taxon>
        <taxon>Rosales</taxon>
        <taxon>Moraceae</taxon>
        <taxon>Ficeae</taxon>
        <taxon>Ficus</taxon>
    </lineage>
</organism>
<evidence type="ECO:0000313" key="2">
    <source>
        <dbReference type="Proteomes" id="UP001187192"/>
    </source>
</evidence>
<proteinExistence type="predicted"/>